<dbReference type="InterPro" id="IPR012337">
    <property type="entry name" value="RNaseH-like_sf"/>
</dbReference>
<dbReference type="InterPro" id="IPR033390">
    <property type="entry name" value="Rv2179c-like"/>
</dbReference>
<dbReference type="Proteomes" id="UP000037747">
    <property type="component" value="Unassembled WGS sequence"/>
</dbReference>
<dbReference type="SUPFAM" id="SSF53098">
    <property type="entry name" value="Ribonuclease H-like"/>
    <property type="match status" value="1"/>
</dbReference>
<dbReference type="GO" id="GO:0003676">
    <property type="term" value="F:nucleic acid binding"/>
    <property type="evidence" value="ECO:0007669"/>
    <property type="project" value="InterPro"/>
</dbReference>
<dbReference type="PATRIC" id="fig|1705389.3.peg.2905"/>
<evidence type="ECO:0000313" key="3">
    <source>
        <dbReference type="Proteomes" id="UP000037747"/>
    </source>
</evidence>
<proteinExistence type="predicted"/>
<evidence type="ECO:0000259" key="1">
    <source>
        <dbReference type="Pfam" id="PF16473"/>
    </source>
</evidence>
<dbReference type="Gene3D" id="3.30.420.10">
    <property type="entry name" value="Ribonuclease H-like superfamily/Ribonuclease H"/>
    <property type="match status" value="1"/>
</dbReference>
<reference evidence="2 3" key="1">
    <citation type="submission" date="2015-08" db="EMBL/GenBank/DDBJ databases">
        <title>Genomes of Isolates from Cabo Rojo, PR.</title>
        <authorList>
            <person name="Sanchez-Nieves R.L."/>
            <person name="Montalvo-Rodriguez R."/>
        </authorList>
    </citation>
    <scope>NUCLEOTIDE SEQUENCE [LARGE SCALE GENOMIC DNA]</scope>
    <source>
        <strain evidence="2 3">5</strain>
    </source>
</reference>
<accession>A0A0N0BP09</accession>
<feature type="domain" description="3'-5' exoribonuclease Rv2179c-like" evidence="1">
    <location>
        <begin position="4"/>
        <end position="162"/>
    </location>
</feature>
<keyword evidence="3" id="KW-1185">Reference proteome</keyword>
<evidence type="ECO:0000313" key="2">
    <source>
        <dbReference type="EMBL" id="KOX93250.1"/>
    </source>
</evidence>
<dbReference type="RefSeq" id="WP_053773148.1">
    <property type="nucleotide sequence ID" value="NZ_LIST01000012.1"/>
</dbReference>
<name>A0A0N0BP09_9EURY</name>
<sequence length="174" mass="19156">MTDRVMLDIETLGLDPGATIVALAAVRFDADGVGDTFQRSISMTSCQRAGLTIDAETLDWWLAQDELAKEQLSGGDRLADVLEDFAEWYGDADEIWANSPSFDCDILSAAYDAVGLDEPWDFWNERDFRTLSSFEAAPEPEQAGVEHDALDDAVHQAEIAAETLRRLGEPEVKA</sequence>
<dbReference type="InterPro" id="IPR036397">
    <property type="entry name" value="RNaseH_sf"/>
</dbReference>
<dbReference type="EMBL" id="LIST01000012">
    <property type="protein sequence ID" value="KOX93250.1"/>
    <property type="molecule type" value="Genomic_DNA"/>
</dbReference>
<gene>
    <name evidence="2" type="ORF">AMR74_16540</name>
</gene>
<dbReference type="OrthoDB" id="241363at2157"/>
<dbReference type="Pfam" id="PF16473">
    <property type="entry name" value="Rv2179c-like"/>
    <property type="match status" value="1"/>
</dbReference>
<comment type="caution">
    <text evidence="2">The sequence shown here is derived from an EMBL/GenBank/DDBJ whole genome shotgun (WGS) entry which is preliminary data.</text>
</comment>
<protein>
    <recommendedName>
        <fullName evidence="1">3'-5' exoribonuclease Rv2179c-like domain-containing protein</fullName>
    </recommendedName>
</protein>
<organism evidence="2 3">
    <name type="scientific">Halorubrum tropicale</name>
    <dbReference type="NCBI Taxonomy" id="1765655"/>
    <lineage>
        <taxon>Archaea</taxon>
        <taxon>Methanobacteriati</taxon>
        <taxon>Methanobacteriota</taxon>
        <taxon>Stenosarchaea group</taxon>
        <taxon>Halobacteria</taxon>
        <taxon>Halobacteriales</taxon>
        <taxon>Haloferacaceae</taxon>
        <taxon>Halorubrum</taxon>
    </lineage>
</organism>
<dbReference type="AlphaFoldDB" id="A0A0N0BP09"/>
<dbReference type="STRING" id="1765655.AMR74_16540"/>